<dbReference type="InterPro" id="IPR036412">
    <property type="entry name" value="HAD-like_sf"/>
</dbReference>
<sequence length="359" mass="36900">MRGTPRRRDECAARAAAPGEDGVKGSDRPLSEAYDVALLDLDGVVYVGRRPVPRAAESLEKARAAGQRLAFVTNNASRTPAAVVTLLADVGVPASAEDVVTSAQAAARLLAERLPAGAKVLVVGGTALRSALYDRGLRPVSLAAEDPAAVVQGFSPDVGYGLLAEGGKAVARGALFVGTNGDSTIPGEDGPPKPGNGALLQVIRTATGVDPIVTGKPQKPLHREAVLRTGAERPLVVGDRLDTDIEGAHNGGADSLLVLTGVSGPLDLLTAPPEHRPTYVAPDLTGLLVPHPEVRRDGDAALCGDWTARRAGDVFELGGEGDPYDGLRALAAACWRSDAPVRPEAVADALRGLDLPSGH</sequence>
<dbReference type="NCBIfam" id="TIGR01460">
    <property type="entry name" value="HAD-SF-IIA"/>
    <property type="match status" value="1"/>
</dbReference>
<dbReference type="InterPro" id="IPR006357">
    <property type="entry name" value="HAD-SF_hydro_IIA"/>
</dbReference>
<evidence type="ECO:0000259" key="2">
    <source>
        <dbReference type="Pfam" id="PF18407"/>
    </source>
</evidence>
<evidence type="ECO:0000313" key="4">
    <source>
        <dbReference type="Proteomes" id="UP000261811"/>
    </source>
</evidence>
<dbReference type="GO" id="GO:0005737">
    <property type="term" value="C:cytoplasm"/>
    <property type="evidence" value="ECO:0007669"/>
    <property type="project" value="TreeGrafter"/>
</dbReference>
<dbReference type="OrthoDB" id="3400930at2"/>
<protein>
    <submittedName>
        <fullName evidence="3">HAD-IIA family hydrolase</fullName>
    </submittedName>
</protein>
<dbReference type="Pfam" id="PF13344">
    <property type="entry name" value="Hydrolase_6"/>
    <property type="match status" value="1"/>
</dbReference>
<feature type="domain" description="GCN5-related N-acetyltransferase-like" evidence="2">
    <location>
        <begin position="303"/>
        <end position="355"/>
    </location>
</feature>
<proteinExistence type="predicted"/>
<dbReference type="GO" id="GO:0016791">
    <property type="term" value="F:phosphatase activity"/>
    <property type="evidence" value="ECO:0007669"/>
    <property type="project" value="TreeGrafter"/>
</dbReference>
<dbReference type="Gene3D" id="3.40.50.1000">
    <property type="entry name" value="HAD superfamily/HAD-like"/>
    <property type="match status" value="2"/>
</dbReference>
<dbReference type="SUPFAM" id="SSF56784">
    <property type="entry name" value="HAD-like"/>
    <property type="match status" value="1"/>
</dbReference>
<dbReference type="EMBL" id="QURH01000936">
    <property type="protein sequence ID" value="RFU37682.1"/>
    <property type="molecule type" value="Genomic_DNA"/>
</dbReference>
<dbReference type="PANTHER" id="PTHR19288">
    <property type="entry name" value="4-NITROPHENYLPHOSPHATASE-RELATED"/>
    <property type="match status" value="1"/>
</dbReference>
<feature type="region of interest" description="Disordered" evidence="1">
    <location>
        <begin position="1"/>
        <end position="28"/>
    </location>
</feature>
<dbReference type="Pfam" id="PF13242">
    <property type="entry name" value="Hydrolase_like"/>
    <property type="match status" value="1"/>
</dbReference>
<dbReference type="InterPro" id="IPR023214">
    <property type="entry name" value="HAD_sf"/>
</dbReference>
<gene>
    <name evidence="3" type="ORF">DZF91_31580</name>
</gene>
<evidence type="ECO:0000256" key="1">
    <source>
        <dbReference type="SAM" id="MobiDB-lite"/>
    </source>
</evidence>
<evidence type="ECO:0000313" key="3">
    <source>
        <dbReference type="EMBL" id="RFU37682.1"/>
    </source>
</evidence>
<dbReference type="PANTHER" id="PTHR19288:SF95">
    <property type="entry name" value="D-GLYCEROL 3-PHOSPHATE PHOSPHATASE"/>
    <property type="match status" value="1"/>
</dbReference>
<dbReference type="Pfam" id="PF18407">
    <property type="entry name" value="GNAT_like"/>
    <property type="match status" value="1"/>
</dbReference>
<comment type="caution">
    <text evidence="3">The sequence shown here is derived from an EMBL/GenBank/DDBJ whole genome shotgun (WGS) entry which is preliminary data.</text>
</comment>
<name>A0A372JCH8_9ACTN</name>
<accession>A0A372JCH8</accession>
<reference evidence="3 4" key="1">
    <citation type="submission" date="2018-08" db="EMBL/GenBank/DDBJ databases">
        <title>Actinomadura jelena sp. nov., a novel Actinomycete isolated from soil in Chad.</title>
        <authorList>
            <person name="Shi L."/>
        </authorList>
    </citation>
    <scope>NUCLEOTIDE SEQUENCE [LARGE SCALE GENOMIC DNA]</scope>
    <source>
        <strain evidence="3 4">NEAU-G17</strain>
    </source>
</reference>
<feature type="compositionally biased region" description="Basic and acidic residues" evidence="1">
    <location>
        <begin position="1"/>
        <end position="12"/>
    </location>
</feature>
<dbReference type="Proteomes" id="UP000261811">
    <property type="component" value="Unassembled WGS sequence"/>
</dbReference>
<keyword evidence="3" id="KW-0378">Hydrolase</keyword>
<organism evidence="3 4">
    <name type="scientific">Actinomadura logoneensis</name>
    <dbReference type="NCBI Taxonomy" id="2293572"/>
    <lineage>
        <taxon>Bacteria</taxon>
        <taxon>Bacillati</taxon>
        <taxon>Actinomycetota</taxon>
        <taxon>Actinomycetes</taxon>
        <taxon>Streptosporangiales</taxon>
        <taxon>Thermomonosporaceae</taxon>
        <taxon>Actinomadura</taxon>
    </lineage>
</organism>
<keyword evidence="4" id="KW-1185">Reference proteome</keyword>
<dbReference type="AlphaFoldDB" id="A0A372JCH8"/>
<dbReference type="InterPro" id="IPR041065">
    <property type="entry name" value="GNAT-like"/>
</dbReference>